<dbReference type="CDD" id="cd07346">
    <property type="entry name" value="ABC_6TM_exporters"/>
    <property type="match status" value="1"/>
</dbReference>
<dbReference type="PANTHER" id="PTHR43394">
    <property type="entry name" value="ATP-DEPENDENT PERMEASE MDL1, MITOCHONDRIAL"/>
    <property type="match status" value="1"/>
</dbReference>
<feature type="domain" description="ABC transmembrane type-1" evidence="9">
    <location>
        <begin position="20"/>
        <end position="301"/>
    </location>
</feature>
<dbReference type="Gene3D" id="3.40.50.300">
    <property type="entry name" value="P-loop containing nucleotide triphosphate hydrolases"/>
    <property type="match status" value="1"/>
</dbReference>
<evidence type="ECO:0000256" key="4">
    <source>
        <dbReference type="ARBA" id="ARBA00022840"/>
    </source>
</evidence>
<evidence type="ECO:0000256" key="7">
    <source>
        <dbReference type="SAM" id="Phobius"/>
    </source>
</evidence>
<dbReference type="PROSITE" id="PS00211">
    <property type="entry name" value="ABC_TRANSPORTER_1"/>
    <property type="match status" value="1"/>
</dbReference>
<dbReference type="InterPro" id="IPR003439">
    <property type="entry name" value="ABC_transporter-like_ATP-bd"/>
</dbReference>
<name>A0ABS4IPC3_9BACL</name>
<sequence>MDNLRWMWSHARRIKGLLSLGMVLMALEALSNLASIGFQQTMIDDVLMGGQSERFWPILGAIGAAYLVYSLLFTFGPHVIHLAIAKLSYSMGRQVMDHLHHLPTHTIQKERTADYVYRLTNDLQTCAETGASDPPRLIQQLVTAGVIVFVMAKASPYMLIIMLTFIGLYIVMGKRFGPARKQISSEVSRNRSSLLVHLEEGVSSTREVIAFNREEWEAGIYRNKFAALFDSVMAEGKLMNKQVLLSDPLKWGAHLFVLFFGGLLVMNDQLSLGMFVIAVQFTSRMMESFNSLYQFAMDLAGKVASMERITTVLRGNTIKEGTKIVQDPVHSIQFHSVSFSYGSQKVLSEISFTIGKGQKIAFVGSSGSGKSTISNLLARYFEPSGGEIFVNGIPISDLMRSDWMSKITIVFQEPYLFPDSIRTNLLLGRTDITEERMIEVCQAMLIHEFISGLPNGYETTIGERGVTLSGGQRQRLTLARAVLRDTEVLILDEATSSLDMETERQVQANLDLLRKDRITIIIAHRLSTIRNSDHIFVVNYGSIMESGTHEDLLLLDSVYRALVSKERNEEQMIS</sequence>
<feature type="domain" description="ABC transporter" evidence="8">
    <location>
        <begin position="332"/>
        <end position="565"/>
    </location>
</feature>
<keyword evidence="3" id="KW-0547">Nucleotide-binding</keyword>
<comment type="subcellular location">
    <subcellularLocation>
        <location evidence="1">Cell membrane</location>
        <topology evidence="1">Multi-pass membrane protein</topology>
    </subcellularLocation>
</comment>
<dbReference type="InterPro" id="IPR003593">
    <property type="entry name" value="AAA+_ATPase"/>
</dbReference>
<dbReference type="Pfam" id="PF00664">
    <property type="entry name" value="ABC_membrane"/>
    <property type="match status" value="1"/>
</dbReference>
<proteinExistence type="predicted"/>
<keyword evidence="4" id="KW-0067">ATP-binding</keyword>
<dbReference type="PROSITE" id="PS50893">
    <property type="entry name" value="ABC_TRANSPORTER_2"/>
    <property type="match status" value="1"/>
</dbReference>
<keyword evidence="2 7" id="KW-0812">Transmembrane</keyword>
<dbReference type="PROSITE" id="PS50929">
    <property type="entry name" value="ABC_TM1F"/>
    <property type="match status" value="1"/>
</dbReference>
<evidence type="ECO:0000259" key="8">
    <source>
        <dbReference type="PROSITE" id="PS50893"/>
    </source>
</evidence>
<reference evidence="10 11" key="1">
    <citation type="submission" date="2021-03" db="EMBL/GenBank/DDBJ databases">
        <title>Genomic Encyclopedia of Type Strains, Phase IV (KMG-IV): sequencing the most valuable type-strain genomes for metagenomic binning, comparative biology and taxonomic classification.</title>
        <authorList>
            <person name="Goeker M."/>
        </authorList>
    </citation>
    <scope>NUCLEOTIDE SEQUENCE [LARGE SCALE GENOMIC DNA]</scope>
    <source>
        <strain evidence="10 11">DSM 26048</strain>
    </source>
</reference>
<dbReference type="SUPFAM" id="SSF90123">
    <property type="entry name" value="ABC transporter transmembrane region"/>
    <property type="match status" value="1"/>
</dbReference>
<dbReference type="Proteomes" id="UP001519287">
    <property type="component" value="Unassembled WGS sequence"/>
</dbReference>
<dbReference type="Pfam" id="PF00005">
    <property type="entry name" value="ABC_tran"/>
    <property type="match status" value="1"/>
</dbReference>
<comment type="caution">
    <text evidence="10">The sequence shown here is derived from an EMBL/GenBank/DDBJ whole genome shotgun (WGS) entry which is preliminary data.</text>
</comment>
<protein>
    <submittedName>
        <fullName evidence="10">ABC-type multidrug transport system fused ATPase/permease subunit</fullName>
    </submittedName>
</protein>
<gene>
    <name evidence="10" type="ORF">J2Z66_000997</name>
</gene>
<evidence type="ECO:0000259" key="9">
    <source>
        <dbReference type="PROSITE" id="PS50929"/>
    </source>
</evidence>
<evidence type="ECO:0000256" key="3">
    <source>
        <dbReference type="ARBA" id="ARBA00022741"/>
    </source>
</evidence>
<feature type="transmembrane region" description="Helical" evidence="7">
    <location>
        <begin position="146"/>
        <end position="171"/>
    </location>
</feature>
<dbReference type="InterPro" id="IPR017871">
    <property type="entry name" value="ABC_transporter-like_CS"/>
</dbReference>
<keyword evidence="11" id="KW-1185">Reference proteome</keyword>
<dbReference type="RefSeq" id="WP_209970215.1">
    <property type="nucleotide sequence ID" value="NZ_JAGGLB010000002.1"/>
</dbReference>
<accession>A0ABS4IPC3</accession>
<dbReference type="EMBL" id="JAGGLB010000002">
    <property type="protein sequence ID" value="MBP1989402.1"/>
    <property type="molecule type" value="Genomic_DNA"/>
</dbReference>
<dbReference type="SUPFAM" id="SSF52540">
    <property type="entry name" value="P-loop containing nucleoside triphosphate hydrolases"/>
    <property type="match status" value="1"/>
</dbReference>
<dbReference type="InterPro" id="IPR011527">
    <property type="entry name" value="ABC1_TM_dom"/>
</dbReference>
<organism evidence="10 11">
    <name type="scientific">Paenibacillus eucommiae</name>
    <dbReference type="NCBI Taxonomy" id="1355755"/>
    <lineage>
        <taxon>Bacteria</taxon>
        <taxon>Bacillati</taxon>
        <taxon>Bacillota</taxon>
        <taxon>Bacilli</taxon>
        <taxon>Bacillales</taxon>
        <taxon>Paenibacillaceae</taxon>
        <taxon>Paenibacillus</taxon>
    </lineage>
</organism>
<dbReference type="InterPro" id="IPR027417">
    <property type="entry name" value="P-loop_NTPase"/>
</dbReference>
<keyword evidence="6 7" id="KW-0472">Membrane</keyword>
<keyword evidence="5 7" id="KW-1133">Transmembrane helix</keyword>
<evidence type="ECO:0000313" key="11">
    <source>
        <dbReference type="Proteomes" id="UP001519287"/>
    </source>
</evidence>
<dbReference type="PANTHER" id="PTHR43394:SF1">
    <property type="entry name" value="ATP-BINDING CASSETTE SUB-FAMILY B MEMBER 10, MITOCHONDRIAL"/>
    <property type="match status" value="1"/>
</dbReference>
<feature type="transmembrane region" description="Helical" evidence="7">
    <location>
        <begin position="55"/>
        <end position="84"/>
    </location>
</feature>
<dbReference type="InterPro" id="IPR036640">
    <property type="entry name" value="ABC1_TM_sf"/>
</dbReference>
<dbReference type="InterPro" id="IPR039421">
    <property type="entry name" value="Type_1_exporter"/>
</dbReference>
<evidence type="ECO:0000256" key="5">
    <source>
        <dbReference type="ARBA" id="ARBA00022989"/>
    </source>
</evidence>
<dbReference type="SMART" id="SM00382">
    <property type="entry name" value="AAA"/>
    <property type="match status" value="1"/>
</dbReference>
<evidence type="ECO:0000256" key="6">
    <source>
        <dbReference type="ARBA" id="ARBA00023136"/>
    </source>
</evidence>
<evidence type="ECO:0000313" key="10">
    <source>
        <dbReference type="EMBL" id="MBP1989402.1"/>
    </source>
</evidence>
<evidence type="ECO:0000256" key="2">
    <source>
        <dbReference type="ARBA" id="ARBA00022692"/>
    </source>
</evidence>
<evidence type="ECO:0000256" key="1">
    <source>
        <dbReference type="ARBA" id="ARBA00004651"/>
    </source>
</evidence>
<dbReference type="Gene3D" id="1.20.1560.10">
    <property type="entry name" value="ABC transporter type 1, transmembrane domain"/>
    <property type="match status" value="1"/>
</dbReference>